<evidence type="ECO:0000313" key="1">
    <source>
        <dbReference type="EMBL" id="GFQ95332.1"/>
    </source>
</evidence>
<reference evidence="1" key="1">
    <citation type="submission" date="2020-07" db="EMBL/GenBank/DDBJ databases">
        <title>Multicomponent nature underlies the extraordinary mechanical properties of spider dragline silk.</title>
        <authorList>
            <person name="Kono N."/>
            <person name="Nakamura H."/>
            <person name="Mori M."/>
            <person name="Yoshida Y."/>
            <person name="Ohtoshi R."/>
            <person name="Malay A.D."/>
            <person name="Moran D.A.P."/>
            <person name="Tomita M."/>
            <person name="Numata K."/>
            <person name="Arakawa K."/>
        </authorList>
    </citation>
    <scope>NUCLEOTIDE SEQUENCE</scope>
</reference>
<proteinExistence type="predicted"/>
<organism evidence="1 2">
    <name type="scientific">Trichonephila clavata</name>
    <name type="common">Joro spider</name>
    <name type="synonym">Nephila clavata</name>
    <dbReference type="NCBI Taxonomy" id="2740835"/>
    <lineage>
        <taxon>Eukaryota</taxon>
        <taxon>Metazoa</taxon>
        <taxon>Ecdysozoa</taxon>
        <taxon>Arthropoda</taxon>
        <taxon>Chelicerata</taxon>
        <taxon>Arachnida</taxon>
        <taxon>Araneae</taxon>
        <taxon>Araneomorphae</taxon>
        <taxon>Entelegynae</taxon>
        <taxon>Araneoidea</taxon>
        <taxon>Nephilidae</taxon>
        <taxon>Trichonephila</taxon>
    </lineage>
</organism>
<evidence type="ECO:0000313" key="2">
    <source>
        <dbReference type="Proteomes" id="UP000887116"/>
    </source>
</evidence>
<name>A0A8X6G382_TRICU</name>
<comment type="caution">
    <text evidence="1">The sequence shown here is derived from an EMBL/GenBank/DDBJ whole genome shotgun (WGS) entry which is preliminary data.</text>
</comment>
<dbReference type="EMBL" id="BMAO01034265">
    <property type="protein sequence ID" value="GFQ95332.1"/>
    <property type="molecule type" value="Genomic_DNA"/>
</dbReference>
<keyword evidence="2" id="KW-1185">Reference proteome</keyword>
<accession>A0A8X6G382</accession>
<dbReference type="Proteomes" id="UP000887116">
    <property type="component" value="Unassembled WGS sequence"/>
</dbReference>
<protein>
    <submittedName>
        <fullName evidence="1">Uncharacterized protein</fullName>
    </submittedName>
</protein>
<sequence>MPERSFYHCLDWGVFLGGVTTSKEFVSLLEESIATVVVEHWILSFVSPQEYESIKCHFYFNNKTFVLQQGGVRELLVRLELLVSENKYRGTLTLFRRQR</sequence>
<gene>
    <name evidence="1" type="ORF">TNCT_456961</name>
</gene>
<dbReference type="AlphaFoldDB" id="A0A8X6G382"/>